<reference evidence="11" key="1">
    <citation type="submission" date="2025-08" db="UniProtKB">
        <authorList>
            <consortium name="Ensembl"/>
        </authorList>
    </citation>
    <scope>IDENTIFICATION</scope>
</reference>
<sequence length="789" mass="89789">LNGQTGPGRGNLALSVFMQAELDLEKGLEMRKRVLSGILASEETYLSHLEALLLPMKPLKAAATTSQPVLTVQQIETIFFKVPELYEIHKEFYDSLLPRVQQWSHHQCVGDLFQKQASQLGVYRAFVDNYELAVETAEKCLALGNNRPLCVFSSVLSLPALLYKPVDRVTRSTLVLHDLLKHTPSSHPDYPLLQDALRISQNFLSSINEESTPRRQSMTVKKGENRQLLKDSFMVELVEGARKLRHVFLFTDLLLCAKLKKQIGGKSQQYDSKWYIPLSDLTFQTAEESEPLPIPQAPDEELDAIKIKISSLRSEIQRERRANKGSKVMERLKKKLSEQESLLLQTSPNMPLRVHNRNGKSYMFLISSDYERAEWKEVIREQQKKCFKTFSLTSMELQMLTNSCVKLQTVHQLPLTVNKDEDESTGLYGFLNVIVHSASGLKQSLNLYCTLEVDSFGIFVNKAKTRVYRYTTEPKWNEEFEIELEGSQTLRLLCYEKSYNKAKMNKEDGESTDRIMGKGQIALDPQMLQGKDWQRTVIPMNGIEVKISMKFTSREFSLKRMSSRKPMGVFGVNISTVTKRERSKVPYIVRQCLEEIERRGMEEVGIYRVSGVATDIQGLKTAFDTNNKDVSVMMSEMDVNAIAGTLKLYFRELPEPLFTDELYPNFAGGIALSDSVAKESCMLNLLLSLPEPNLVTFLFLLDHLKRVAEKESVNKMSLHNLATVFGPTLLRPAEKDSKIPTNPTQPITMGDSWSLEVMSQVQVLLYFLQLETIPTPDSKRQSILFSTEV</sequence>
<dbReference type="InterPro" id="IPR000008">
    <property type="entry name" value="C2_dom"/>
</dbReference>
<dbReference type="Proteomes" id="UP000472260">
    <property type="component" value="Unassembled WGS sequence"/>
</dbReference>
<keyword evidence="3" id="KW-0343">GTPase activation</keyword>
<dbReference type="SMART" id="SM00325">
    <property type="entry name" value="RhoGEF"/>
    <property type="match status" value="1"/>
</dbReference>
<gene>
    <name evidence="11" type="primary">LOC107686901</name>
</gene>
<feature type="domain" description="C2" evidence="8">
    <location>
        <begin position="411"/>
        <end position="538"/>
    </location>
</feature>
<dbReference type="SUPFAM" id="SSF48065">
    <property type="entry name" value="DBL homology domain (DH-domain)"/>
    <property type="match status" value="1"/>
</dbReference>
<dbReference type="PROSITE" id="PS50238">
    <property type="entry name" value="RHOGAP"/>
    <property type="match status" value="1"/>
</dbReference>
<dbReference type="Pfam" id="PF00621">
    <property type="entry name" value="RhoGEF"/>
    <property type="match status" value="1"/>
</dbReference>
<dbReference type="PROSITE" id="PS50004">
    <property type="entry name" value="C2"/>
    <property type="match status" value="1"/>
</dbReference>
<reference evidence="11" key="2">
    <citation type="submission" date="2025-09" db="UniProtKB">
        <authorList>
            <consortium name="Ensembl"/>
        </authorList>
    </citation>
    <scope>IDENTIFICATION</scope>
</reference>
<evidence type="ECO:0000313" key="12">
    <source>
        <dbReference type="Proteomes" id="UP000472260"/>
    </source>
</evidence>
<dbReference type="PROSITE" id="PS00741">
    <property type="entry name" value="DH_1"/>
    <property type="match status" value="1"/>
</dbReference>
<evidence type="ECO:0000256" key="2">
    <source>
        <dbReference type="ARBA" id="ARBA00004552"/>
    </source>
</evidence>
<dbReference type="SUPFAM" id="SSF49562">
    <property type="entry name" value="C2 domain (Calcium/lipid-binding domain, CaLB)"/>
    <property type="match status" value="1"/>
</dbReference>
<dbReference type="Gene3D" id="2.30.29.30">
    <property type="entry name" value="Pleckstrin-homology domain (PH domain)/Phosphotyrosine-binding domain (PTB)"/>
    <property type="match status" value="1"/>
</dbReference>
<dbReference type="SMART" id="SM00324">
    <property type="entry name" value="RhoGAP"/>
    <property type="match status" value="1"/>
</dbReference>
<feature type="domain" description="PH" evidence="7">
    <location>
        <begin position="227"/>
        <end position="384"/>
    </location>
</feature>
<evidence type="ECO:0000256" key="6">
    <source>
        <dbReference type="ARBA" id="ARBA00023273"/>
    </source>
</evidence>
<dbReference type="GO" id="GO:0016020">
    <property type="term" value="C:membrane"/>
    <property type="evidence" value="ECO:0007669"/>
    <property type="project" value="TreeGrafter"/>
</dbReference>
<name>A0A671S4J7_9TELE</name>
<dbReference type="GO" id="GO:0043197">
    <property type="term" value="C:dendritic spine"/>
    <property type="evidence" value="ECO:0007669"/>
    <property type="project" value="UniProtKB-SubCell"/>
</dbReference>
<dbReference type="InterPro" id="IPR000219">
    <property type="entry name" value="DH_dom"/>
</dbReference>
<dbReference type="Gene3D" id="1.20.900.10">
    <property type="entry name" value="Dbl homology (DH) domain"/>
    <property type="match status" value="1"/>
</dbReference>
<dbReference type="FunFam" id="1.10.555.10:FF:000004">
    <property type="entry name" value="active breakpoint cluster region-related protein-like"/>
    <property type="match status" value="1"/>
</dbReference>
<dbReference type="Gene3D" id="1.10.555.10">
    <property type="entry name" value="Rho GTPase activation protein"/>
    <property type="match status" value="1"/>
</dbReference>
<dbReference type="InterPro" id="IPR008936">
    <property type="entry name" value="Rho_GTPase_activation_prot"/>
</dbReference>
<keyword evidence="12" id="KW-1185">Reference proteome</keyword>
<dbReference type="Pfam" id="PF00620">
    <property type="entry name" value="RhoGAP"/>
    <property type="match status" value="1"/>
</dbReference>
<dbReference type="GO" id="GO:0005085">
    <property type="term" value="F:guanyl-nucleotide exchange factor activity"/>
    <property type="evidence" value="ECO:0007669"/>
    <property type="project" value="UniProtKB-KW"/>
</dbReference>
<evidence type="ECO:0000259" key="7">
    <source>
        <dbReference type="PROSITE" id="PS50003"/>
    </source>
</evidence>
<dbReference type="SUPFAM" id="SSF48350">
    <property type="entry name" value="GTPase activation domain, GAP"/>
    <property type="match status" value="1"/>
</dbReference>
<dbReference type="GO" id="GO:0005096">
    <property type="term" value="F:GTPase activator activity"/>
    <property type="evidence" value="ECO:0007669"/>
    <property type="project" value="UniProtKB-KW"/>
</dbReference>
<dbReference type="FunFam" id="2.60.40.150:FF:000057">
    <property type="entry name" value="active breakpoint cluster region-related protein isoform X1"/>
    <property type="match status" value="1"/>
</dbReference>
<comment type="subcellular location">
    <subcellularLocation>
        <location evidence="1">Cell projection</location>
        <location evidence="1">Axon</location>
    </subcellularLocation>
    <subcellularLocation>
        <location evidence="2">Cell projection</location>
        <location evidence="2">Dendritic spine</location>
    </subcellularLocation>
</comment>
<dbReference type="AlphaFoldDB" id="A0A671S4J7"/>
<dbReference type="InterPro" id="IPR035899">
    <property type="entry name" value="DBL_dom_sf"/>
</dbReference>
<dbReference type="InterPro" id="IPR035892">
    <property type="entry name" value="C2_domain_sf"/>
</dbReference>
<dbReference type="CDD" id="cd00160">
    <property type="entry name" value="RhoGEF"/>
    <property type="match status" value="1"/>
</dbReference>
<keyword evidence="5" id="KW-0770">Synapse</keyword>
<accession>A0A671S4J7</accession>
<dbReference type="SUPFAM" id="SSF50729">
    <property type="entry name" value="PH domain-like"/>
    <property type="match status" value="1"/>
</dbReference>
<keyword evidence="6" id="KW-0966">Cell projection</keyword>
<dbReference type="Pfam" id="PF19057">
    <property type="entry name" value="PH_19"/>
    <property type="match status" value="1"/>
</dbReference>
<dbReference type="GO" id="GO:0030424">
    <property type="term" value="C:axon"/>
    <property type="evidence" value="ECO:0007669"/>
    <property type="project" value="UniProtKB-SubCell"/>
</dbReference>
<dbReference type="InterPro" id="IPR001849">
    <property type="entry name" value="PH_domain"/>
</dbReference>
<evidence type="ECO:0000256" key="3">
    <source>
        <dbReference type="ARBA" id="ARBA00022468"/>
    </source>
</evidence>
<dbReference type="CDD" id="cd08686">
    <property type="entry name" value="C2_ABR"/>
    <property type="match status" value="1"/>
</dbReference>
<dbReference type="PANTHER" id="PTHR23182:SF3">
    <property type="entry name" value="BREAKPOINT CLUSTER REGION PROTEIN"/>
    <property type="match status" value="1"/>
</dbReference>
<feature type="domain" description="DH" evidence="9">
    <location>
        <begin position="30"/>
        <end position="210"/>
    </location>
</feature>
<dbReference type="PROSITE" id="PS50010">
    <property type="entry name" value="DH_2"/>
    <property type="match status" value="1"/>
</dbReference>
<proteinExistence type="predicted"/>
<dbReference type="InterPro" id="IPR011993">
    <property type="entry name" value="PH-like_dom_sf"/>
</dbReference>
<dbReference type="PROSITE" id="PS50003">
    <property type="entry name" value="PH_DOMAIN"/>
    <property type="match status" value="1"/>
</dbReference>
<dbReference type="PANTHER" id="PTHR23182">
    <property type="entry name" value="BREAKPOINT CLUSTER REGION PROTEIN BCR"/>
    <property type="match status" value="1"/>
</dbReference>
<evidence type="ECO:0000256" key="4">
    <source>
        <dbReference type="ARBA" id="ARBA00022658"/>
    </source>
</evidence>
<evidence type="ECO:0000259" key="8">
    <source>
        <dbReference type="PROSITE" id="PS50004"/>
    </source>
</evidence>
<dbReference type="SMART" id="SM00239">
    <property type="entry name" value="C2"/>
    <property type="match status" value="1"/>
</dbReference>
<dbReference type="InterPro" id="IPR037769">
    <property type="entry name" value="Abr/Bcr"/>
</dbReference>
<evidence type="ECO:0000259" key="9">
    <source>
        <dbReference type="PROSITE" id="PS50010"/>
    </source>
</evidence>
<feature type="domain" description="Rho-GAP" evidence="10">
    <location>
        <begin position="572"/>
        <end position="766"/>
    </location>
</feature>
<protein>
    <submittedName>
        <fullName evidence="11">Breakpoint cluster region protein-like</fullName>
    </submittedName>
</protein>
<dbReference type="Gene3D" id="2.60.40.150">
    <property type="entry name" value="C2 domain"/>
    <property type="match status" value="1"/>
</dbReference>
<dbReference type="CDD" id="cd04387">
    <property type="entry name" value="RhoGAP_Bcr"/>
    <property type="match status" value="1"/>
</dbReference>
<dbReference type="SMART" id="SM00233">
    <property type="entry name" value="PH"/>
    <property type="match status" value="1"/>
</dbReference>
<evidence type="ECO:0000313" key="11">
    <source>
        <dbReference type="Ensembl" id="ENSSANP00000090649.1"/>
    </source>
</evidence>
<evidence type="ECO:0000256" key="5">
    <source>
        <dbReference type="ARBA" id="ARBA00023018"/>
    </source>
</evidence>
<dbReference type="Ensembl" id="ENSSANT00000096281.1">
    <property type="protein sequence ID" value="ENSSANP00000090649.1"/>
    <property type="gene ID" value="ENSSANG00000044672.1"/>
</dbReference>
<keyword evidence="4" id="KW-0344">Guanine-nucleotide releasing factor</keyword>
<dbReference type="InterPro" id="IPR000198">
    <property type="entry name" value="RhoGAP_dom"/>
</dbReference>
<evidence type="ECO:0000256" key="1">
    <source>
        <dbReference type="ARBA" id="ARBA00004489"/>
    </source>
</evidence>
<dbReference type="InterPro" id="IPR001331">
    <property type="entry name" value="GDS_CDC24_CS"/>
</dbReference>
<organism evidence="11 12">
    <name type="scientific">Sinocyclocheilus anshuiensis</name>
    <dbReference type="NCBI Taxonomy" id="1608454"/>
    <lineage>
        <taxon>Eukaryota</taxon>
        <taxon>Metazoa</taxon>
        <taxon>Chordata</taxon>
        <taxon>Craniata</taxon>
        <taxon>Vertebrata</taxon>
        <taxon>Euteleostomi</taxon>
        <taxon>Actinopterygii</taxon>
        <taxon>Neopterygii</taxon>
        <taxon>Teleostei</taxon>
        <taxon>Ostariophysi</taxon>
        <taxon>Cypriniformes</taxon>
        <taxon>Cyprinidae</taxon>
        <taxon>Cyprininae</taxon>
        <taxon>Sinocyclocheilus</taxon>
    </lineage>
</organism>
<dbReference type="Pfam" id="PF00168">
    <property type="entry name" value="C2"/>
    <property type="match status" value="1"/>
</dbReference>
<dbReference type="GO" id="GO:0035556">
    <property type="term" value="P:intracellular signal transduction"/>
    <property type="evidence" value="ECO:0007669"/>
    <property type="project" value="InterPro"/>
</dbReference>
<evidence type="ECO:0000259" key="10">
    <source>
        <dbReference type="PROSITE" id="PS50238"/>
    </source>
</evidence>